<accession>A0A7I8KQ37</accession>
<dbReference type="AlphaFoldDB" id="A0A7I8KQ37"/>
<evidence type="ECO:0000313" key="2">
    <source>
        <dbReference type="Proteomes" id="UP000663760"/>
    </source>
</evidence>
<sequence length="24" mass="2860">MSTGCLIFLCTLRVWFYVKKHILS</sequence>
<reference evidence="1" key="1">
    <citation type="submission" date="2020-02" db="EMBL/GenBank/DDBJ databases">
        <authorList>
            <person name="Scholz U."/>
            <person name="Mascher M."/>
            <person name="Fiebig A."/>
        </authorList>
    </citation>
    <scope>NUCLEOTIDE SEQUENCE</scope>
</reference>
<name>A0A7I8KQ37_SPIIN</name>
<dbReference type="EMBL" id="LR746270">
    <property type="protein sequence ID" value="CAA7399910.1"/>
    <property type="molecule type" value="Genomic_DNA"/>
</dbReference>
<proteinExistence type="predicted"/>
<evidence type="ECO:0000313" key="1">
    <source>
        <dbReference type="EMBL" id="CAA7399910.1"/>
    </source>
</evidence>
<gene>
    <name evidence="1" type="ORF">SI8410_07010580</name>
</gene>
<organism evidence="1 2">
    <name type="scientific">Spirodela intermedia</name>
    <name type="common">Intermediate duckweed</name>
    <dbReference type="NCBI Taxonomy" id="51605"/>
    <lineage>
        <taxon>Eukaryota</taxon>
        <taxon>Viridiplantae</taxon>
        <taxon>Streptophyta</taxon>
        <taxon>Embryophyta</taxon>
        <taxon>Tracheophyta</taxon>
        <taxon>Spermatophyta</taxon>
        <taxon>Magnoliopsida</taxon>
        <taxon>Liliopsida</taxon>
        <taxon>Araceae</taxon>
        <taxon>Lemnoideae</taxon>
        <taxon>Spirodela</taxon>
    </lineage>
</organism>
<protein>
    <submittedName>
        <fullName evidence="1">Uncharacterized protein</fullName>
    </submittedName>
</protein>
<keyword evidence="2" id="KW-1185">Reference proteome</keyword>
<dbReference type="Proteomes" id="UP000663760">
    <property type="component" value="Chromosome 7"/>
</dbReference>